<feature type="domain" description="Carbohydrate kinase PfkB" evidence="4">
    <location>
        <begin position="3"/>
        <end position="104"/>
    </location>
</feature>
<name>A0A8J3TLR3_9ACTN</name>
<evidence type="ECO:0000256" key="1">
    <source>
        <dbReference type="ARBA" id="ARBA00022679"/>
    </source>
</evidence>
<proteinExistence type="predicted"/>
<evidence type="ECO:0000259" key="4">
    <source>
        <dbReference type="Pfam" id="PF00294"/>
    </source>
</evidence>
<dbReference type="PANTHER" id="PTHR10584">
    <property type="entry name" value="SUGAR KINASE"/>
    <property type="match status" value="1"/>
</dbReference>
<keyword evidence="2" id="KW-0418">Kinase</keyword>
<dbReference type="Pfam" id="PF00294">
    <property type="entry name" value="PfkB"/>
    <property type="match status" value="2"/>
</dbReference>
<evidence type="ECO:0000313" key="5">
    <source>
        <dbReference type="EMBL" id="GII28111.1"/>
    </source>
</evidence>
<dbReference type="EMBL" id="BOOO01000008">
    <property type="protein sequence ID" value="GII28111.1"/>
    <property type="molecule type" value="Genomic_DNA"/>
</dbReference>
<evidence type="ECO:0000313" key="6">
    <source>
        <dbReference type="Proteomes" id="UP000650628"/>
    </source>
</evidence>
<dbReference type="GO" id="GO:0016301">
    <property type="term" value="F:kinase activity"/>
    <property type="evidence" value="ECO:0007669"/>
    <property type="project" value="UniProtKB-KW"/>
</dbReference>
<dbReference type="PROSITE" id="PS00584">
    <property type="entry name" value="PFKB_KINASES_2"/>
    <property type="match status" value="1"/>
</dbReference>
<evidence type="ECO:0000256" key="3">
    <source>
        <dbReference type="SAM" id="MobiDB-lite"/>
    </source>
</evidence>
<dbReference type="InterPro" id="IPR029056">
    <property type="entry name" value="Ribokinase-like"/>
</dbReference>
<feature type="domain" description="Carbohydrate kinase PfkB" evidence="4">
    <location>
        <begin position="145"/>
        <end position="358"/>
    </location>
</feature>
<dbReference type="SUPFAM" id="SSF53613">
    <property type="entry name" value="Ribokinase-like"/>
    <property type="match status" value="2"/>
</dbReference>
<feature type="region of interest" description="Disordered" evidence="3">
    <location>
        <begin position="104"/>
        <end position="144"/>
    </location>
</feature>
<sequence length="374" mass="37221">MFDLLVVGDANPDVILSGVPRRPAYGQREELVDTGVLTVGGSGAIMACGAARLGLRTAFVGRVGDDDAGRFMLSSLEARGVDVSACVVDPALPTALTVVLVDGGRGGRPSRAEARTPAGAPGDAGGPRGEVGDDTVEGPIGEGGGDRAILTAPGCLPYLSGADVPRELLASARHVHAASFFLQPRLAADLPSLFSVARSHGATTSLDTNDDPSGRWEGLAEVLAETDILLPNEAEVLAITAAEGSRSAHAPSTLVPPTLSAGASAGPSAVEAAARDLAARGMLPVVKLGRDGVLAWTDAGAVRAPAVAVTPVDTVGAGDSLDAGFVAALLRGLPPAAALRIAAACGSLSTRAAGGTSAQATWEEAVSAASVPFP</sequence>
<reference evidence="5 6" key="1">
    <citation type="submission" date="2021-01" db="EMBL/GenBank/DDBJ databases">
        <title>Whole genome shotgun sequence of Planotetraspora mira NBRC 15435.</title>
        <authorList>
            <person name="Komaki H."/>
            <person name="Tamura T."/>
        </authorList>
    </citation>
    <scope>NUCLEOTIDE SEQUENCE [LARGE SCALE GENOMIC DNA]</scope>
    <source>
        <strain evidence="5 6">NBRC 15435</strain>
    </source>
</reference>
<dbReference type="Proteomes" id="UP000650628">
    <property type="component" value="Unassembled WGS sequence"/>
</dbReference>
<dbReference type="Gene3D" id="3.40.1190.20">
    <property type="match status" value="2"/>
</dbReference>
<keyword evidence="1" id="KW-0808">Transferase</keyword>
<dbReference type="InterPro" id="IPR002173">
    <property type="entry name" value="Carboh/pur_kinase_PfkB_CS"/>
</dbReference>
<accession>A0A8J3TLR3</accession>
<keyword evidence="6" id="KW-1185">Reference proteome</keyword>
<dbReference type="AlphaFoldDB" id="A0A8J3TLR3"/>
<dbReference type="RefSeq" id="WP_203952183.1">
    <property type="nucleotide sequence ID" value="NZ_BOOO01000008.1"/>
</dbReference>
<organism evidence="5 6">
    <name type="scientific">Planotetraspora mira</name>
    <dbReference type="NCBI Taxonomy" id="58121"/>
    <lineage>
        <taxon>Bacteria</taxon>
        <taxon>Bacillati</taxon>
        <taxon>Actinomycetota</taxon>
        <taxon>Actinomycetes</taxon>
        <taxon>Streptosporangiales</taxon>
        <taxon>Streptosporangiaceae</taxon>
        <taxon>Planotetraspora</taxon>
    </lineage>
</organism>
<evidence type="ECO:0000256" key="2">
    <source>
        <dbReference type="ARBA" id="ARBA00022777"/>
    </source>
</evidence>
<gene>
    <name evidence="5" type="ORF">Pmi06nite_15530</name>
</gene>
<protein>
    <recommendedName>
        <fullName evidence="4">Carbohydrate kinase PfkB domain-containing protein</fullName>
    </recommendedName>
</protein>
<comment type="caution">
    <text evidence="5">The sequence shown here is derived from an EMBL/GenBank/DDBJ whole genome shotgun (WGS) entry which is preliminary data.</text>
</comment>
<dbReference type="PANTHER" id="PTHR10584:SF166">
    <property type="entry name" value="RIBOKINASE"/>
    <property type="match status" value="1"/>
</dbReference>
<dbReference type="InterPro" id="IPR011611">
    <property type="entry name" value="PfkB_dom"/>
</dbReference>